<sequence>MVPSPGILEAAMHLPHWSPIPAHLPVGGRSLAILALGATLATGGALAVPSAASAFTATPGEAPVAPSAGSLMPGTPTGDFPVSSSPPSVQATFGSVEETPGVRPPQRPGAAKAPATGQNADRGSGPSGRDAATGPAADRPSATARTMDRPRTDAFDDTTFQKDLQDAQDVVDGFWRRHWTAAFGGRYDPPGVLGPYDGAHPATAPRCGDRRLEQDNAAYCPDGDYLAWDEHLMRGGYGRGDAWVYMVIAHEWGHAVQHRMPAALVSDRTELQADCLAGAALHGAARDGELRFDRGDAEEIVAAFQRIGDGAPWTRSGDHGTAAQRIAQFTAGGTGGVRACLP</sequence>
<dbReference type="RefSeq" id="WP_378252399.1">
    <property type="nucleotide sequence ID" value="NZ_JBHSIT010000001.1"/>
</dbReference>
<reference evidence="3" key="1">
    <citation type="journal article" date="2019" name="Int. J. Syst. Evol. Microbiol.">
        <title>The Global Catalogue of Microorganisms (GCM) 10K type strain sequencing project: providing services to taxonomists for standard genome sequencing and annotation.</title>
        <authorList>
            <consortium name="The Broad Institute Genomics Platform"/>
            <consortium name="The Broad Institute Genome Sequencing Center for Infectious Disease"/>
            <person name="Wu L."/>
            <person name="Ma J."/>
        </authorList>
    </citation>
    <scope>NUCLEOTIDE SEQUENCE [LARGE SCALE GENOMIC DNA]</scope>
    <source>
        <strain evidence="3">KLKA75</strain>
    </source>
</reference>
<comment type="caution">
    <text evidence="2">The sequence shown here is derived from an EMBL/GenBank/DDBJ whole genome shotgun (WGS) entry which is preliminary data.</text>
</comment>
<dbReference type="InterPro" id="IPR007343">
    <property type="entry name" value="Uncharacterised_pept_Zn_put"/>
</dbReference>
<feature type="region of interest" description="Disordered" evidence="1">
    <location>
        <begin position="66"/>
        <end position="154"/>
    </location>
</feature>
<protein>
    <submittedName>
        <fullName evidence="2">Neutral zinc metallopeptidase</fullName>
    </submittedName>
</protein>
<feature type="compositionally biased region" description="Polar residues" evidence="1">
    <location>
        <begin position="82"/>
        <end position="93"/>
    </location>
</feature>
<dbReference type="Pfam" id="PF04228">
    <property type="entry name" value="Zn_peptidase"/>
    <property type="match status" value="1"/>
</dbReference>
<organism evidence="2 3">
    <name type="scientific">Actinomadura gamaensis</name>
    <dbReference type="NCBI Taxonomy" id="1763541"/>
    <lineage>
        <taxon>Bacteria</taxon>
        <taxon>Bacillati</taxon>
        <taxon>Actinomycetota</taxon>
        <taxon>Actinomycetes</taxon>
        <taxon>Streptosporangiales</taxon>
        <taxon>Thermomonosporaceae</taxon>
        <taxon>Actinomadura</taxon>
    </lineage>
</organism>
<gene>
    <name evidence="2" type="ORF">ACFPCY_05270</name>
</gene>
<name>A0ABV9TTD5_9ACTN</name>
<evidence type="ECO:0000256" key="1">
    <source>
        <dbReference type="SAM" id="MobiDB-lite"/>
    </source>
</evidence>
<keyword evidence="3" id="KW-1185">Reference proteome</keyword>
<dbReference type="Proteomes" id="UP001595872">
    <property type="component" value="Unassembled WGS sequence"/>
</dbReference>
<evidence type="ECO:0000313" key="2">
    <source>
        <dbReference type="EMBL" id="MFC4906718.1"/>
    </source>
</evidence>
<dbReference type="SUPFAM" id="SSF55486">
    <property type="entry name" value="Metalloproteases ('zincins'), catalytic domain"/>
    <property type="match status" value="1"/>
</dbReference>
<accession>A0ABV9TTD5</accession>
<evidence type="ECO:0000313" key="3">
    <source>
        <dbReference type="Proteomes" id="UP001595872"/>
    </source>
</evidence>
<proteinExistence type="predicted"/>
<dbReference type="EMBL" id="JBHSIT010000001">
    <property type="protein sequence ID" value="MFC4906718.1"/>
    <property type="molecule type" value="Genomic_DNA"/>
</dbReference>